<keyword evidence="2" id="KW-0808">Transferase</keyword>
<dbReference type="PANTHER" id="PTHR24559">
    <property type="entry name" value="TRANSPOSON TY3-I GAG-POL POLYPROTEIN"/>
    <property type="match status" value="1"/>
</dbReference>
<dbReference type="AlphaFoldDB" id="A0A699Q7P6"/>
<organism evidence="2">
    <name type="scientific">Tanacetum cinerariifolium</name>
    <name type="common">Dalmatian daisy</name>
    <name type="synonym">Chrysanthemum cinerariifolium</name>
    <dbReference type="NCBI Taxonomy" id="118510"/>
    <lineage>
        <taxon>Eukaryota</taxon>
        <taxon>Viridiplantae</taxon>
        <taxon>Streptophyta</taxon>
        <taxon>Embryophyta</taxon>
        <taxon>Tracheophyta</taxon>
        <taxon>Spermatophyta</taxon>
        <taxon>Magnoliopsida</taxon>
        <taxon>eudicotyledons</taxon>
        <taxon>Gunneridae</taxon>
        <taxon>Pentapetalae</taxon>
        <taxon>asterids</taxon>
        <taxon>campanulids</taxon>
        <taxon>Asterales</taxon>
        <taxon>Asteraceae</taxon>
        <taxon>Asteroideae</taxon>
        <taxon>Anthemideae</taxon>
        <taxon>Anthemidinae</taxon>
        <taxon>Tanacetum</taxon>
    </lineage>
</organism>
<dbReference type="InterPro" id="IPR053134">
    <property type="entry name" value="RNA-dir_DNA_polymerase"/>
</dbReference>
<feature type="domain" description="Reverse transcriptase" evidence="1">
    <location>
        <begin position="116"/>
        <end position="193"/>
    </location>
</feature>
<dbReference type="Pfam" id="PF00078">
    <property type="entry name" value="RVT_1"/>
    <property type="match status" value="1"/>
</dbReference>
<dbReference type="GO" id="GO:0003964">
    <property type="term" value="F:RNA-directed DNA polymerase activity"/>
    <property type="evidence" value="ECO:0007669"/>
    <property type="project" value="UniProtKB-KW"/>
</dbReference>
<evidence type="ECO:0000259" key="1">
    <source>
        <dbReference type="Pfam" id="PF00078"/>
    </source>
</evidence>
<sequence length="244" mass="28119">VVVRDFPKVFPDDLSGLPPIREIKFQIELFPGATPVAKSPYKLAPFELEELSGQVKELQDKGFIRSSLSSWGALVSFVKKNDGSFRMCIDYMELNNLTVKNHYPLPRIDDLFDQLTRYGHFEFTVMPFGLTNAPAVFMDLMNRVCSPYLDRFVIVFIDDILIYSKTREEHVEHLRLVLGLVKKEKLYAKFSKYPIKIEAVKNWKAPRTPSEKCKTFDWGEEQELAFQTLKDKFCNAPVLALPDG</sequence>
<accession>A0A699Q7P6</accession>
<dbReference type="EMBL" id="BKCJ010977172">
    <property type="protein sequence ID" value="GFC58334.1"/>
    <property type="molecule type" value="Genomic_DNA"/>
</dbReference>
<comment type="caution">
    <text evidence="2">The sequence shown here is derived from an EMBL/GenBank/DDBJ whole genome shotgun (WGS) entry which is preliminary data.</text>
</comment>
<dbReference type="InterPro" id="IPR000477">
    <property type="entry name" value="RT_dom"/>
</dbReference>
<proteinExistence type="predicted"/>
<feature type="non-terminal residue" evidence="2">
    <location>
        <position position="1"/>
    </location>
</feature>
<dbReference type="Gene3D" id="3.10.10.10">
    <property type="entry name" value="HIV Type 1 Reverse Transcriptase, subunit A, domain 1"/>
    <property type="match status" value="2"/>
</dbReference>
<protein>
    <submittedName>
        <fullName evidence="2">Putative reverse transcriptase domain-containing protein</fullName>
    </submittedName>
</protein>
<dbReference type="CDD" id="cd01647">
    <property type="entry name" value="RT_LTR"/>
    <property type="match status" value="1"/>
</dbReference>
<feature type="non-terminal residue" evidence="2">
    <location>
        <position position="244"/>
    </location>
</feature>
<dbReference type="PANTHER" id="PTHR24559:SF444">
    <property type="entry name" value="REVERSE TRANSCRIPTASE DOMAIN-CONTAINING PROTEIN"/>
    <property type="match status" value="1"/>
</dbReference>
<keyword evidence="2" id="KW-0695">RNA-directed DNA polymerase</keyword>
<name>A0A699Q7P6_TANCI</name>
<keyword evidence="2" id="KW-0548">Nucleotidyltransferase</keyword>
<evidence type="ECO:0000313" key="2">
    <source>
        <dbReference type="EMBL" id="GFC58334.1"/>
    </source>
</evidence>
<gene>
    <name evidence="2" type="ORF">Tci_830304</name>
</gene>
<dbReference type="InterPro" id="IPR043128">
    <property type="entry name" value="Rev_trsase/Diguanyl_cyclase"/>
</dbReference>
<dbReference type="FunFam" id="3.30.70.270:FF:000003">
    <property type="entry name" value="Transposon Ty3-G Gag-Pol polyprotein"/>
    <property type="match status" value="1"/>
</dbReference>
<dbReference type="SUPFAM" id="SSF56672">
    <property type="entry name" value="DNA/RNA polymerases"/>
    <property type="match status" value="1"/>
</dbReference>
<dbReference type="InterPro" id="IPR043502">
    <property type="entry name" value="DNA/RNA_pol_sf"/>
</dbReference>
<dbReference type="Gene3D" id="3.30.70.270">
    <property type="match status" value="3"/>
</dbReference>
<reference evidence="2" key="1">
    <citation type="journal article" date="2019" name="Sci. Rep.">
        <title>Draft genome of Tanacetum cinerariifolium, the natural source of mosquito coil.</title>
        <authorList>
            <person name="Yamashiro T."/>
            <person name="Shiraishi A."/>
            <person name="Satake H."/>
            <person name="Nakayama K."/>
        </authorList>
    </citation>
    <scope>NUCLEOTIDE SEQUENCE</scope>
</reference>